<sequence length="65" mass="7309">MAVARGRRIRLGWGAGVRLKSGRTRAEALDLRKRRERFRTRSAVHALDPPPARIGPSRGESHPLE</sequence>
<evidence type="ECO:0000313" key="2">
    <source>
        <dbReference type="EMBL" id="GAA2013342.1"/>
    </source>
</evidence>
<gene>
    <name evidence="2" type="ORF">GCM10009839_05050</name>
</gene>
<name>A0ABP5F0I3_9ACTN</name>
<protein>
    <submittedName>
        <fullName evidence="2">Uncharacterized protein</fullName>
    </submittedName>
</protein>
<comment type="caution">
    <text evidence="2">The sequence shown here is derived from an EMBL/GenBank/DDBJ whole genome shotgun (WGS) entry which is preliminary data.</text>
</comment>
<evidence type="ECO:0000313" key="3">
    <source>
        <dbReference type="Proteomes" id="UP001500751"/>
    </source>
</evidence>
<dbReference type="EMBL" id="BAAAQN010000002">
    <property type="protein sequence ID" value="GAA2013342.1"/>
    <property type="molecule type" value="Genomic_DNA"/>
</dbReference>
<reference evidence="3" key="1">
    <citation type="journal article" date="2019" name="Int. J. Syst. Evol. Microbiol.">
        <title>The Global Catalogue of Microorganisms (GCM) 10K type strain sequencing project: providing services to taxonomists for standard genome sequencing and annotation.</title>
        <authorList>
            <consortium name="The Broad Institute Genomics Platform"/>
            <consortium name="The Broad Institute Genome Sequencing Center for Infectious Disease"/>
            <person name="Wu L."/>
            <person name="Ma J."/>
        </authorList>
    </citation>
    <scope>NUCLEOTIDE SEQUENCE [LARGE SCALE GENOMIC DNA]</scope>
    <source>
        <strain evidence="3">JCM 16014</strain>
    </source>
</reference>
<keyword evidence="3" id="KW-1185">Reference proteome</keyword>
<dbReference type="Proteomes" id="UP001500751">
    <property type="component" value="Unassembled WGS sequence"/>
</dbReference>
<evidence type="ECO:0000256" key="1">
    <source>
        <dbReference type="SAM" id="MobiDB-lite"/>
    </source>
</evidence>
<proteinExistence type="predicted"/>
<accession>A0ABP5F0I3</accession>
<organism evidence="2 3">
    <name type="scientific">Catenulispora yoronensis</name>
    <dbReference type="NCBI Taxonomy" id="450799"/>
    <lineage>
        <taxon>Bacteria</taxon>
        <taxon>Bacillati</taxon>
        <taxon>Actinomycetota</taxon>
        <taxon>Actinomycetes</taxon>
        <taxon>Catenulisporales</taxon>
        <taxon>Catenulisporaceae</taxon>
        <taxon>Catenulispora</taxon>
    </lineage>
</organism>
<feature type="region of interest" description="Disordered" evidence="1">
    <location>
        <begin position="40"/>
        <end position="65"/>
    </location>
</feature>